<sequence length="476" mass="55821">MDFYRLHSVDEWTLVKVLENYRVNLKRKDFKTVLDSVKKDLRKIAAVNSDFNAIKRRAQEILDHWKNWKAPMKKSTVNSKLQVKVQQVKQQVNVAGDAHNVYNLRKHHRDEDLIDEEVVTSTKKTKLDNKNKQKSDEFTLDDDILNISKSHDLYVNGVNICFSIDKWCRTAKYIEEIHKQDLLQYHIIDTIESSSTHAQVLFRDKWDDLINVIEDVLTPNDFDLTEQQDMKIYLKEFMERVVSGSSTCEDVDDKNLLKEKQSEYNYIINFVSRLFRLIFKDTKSLKLEWGETVLKASAILKNESLRDDYQRSHGNKIDLIFSIAEIPLEIAVMEVSGSPNGHDHAHFVGDRNKIAKMLKIIINHFVINYPGEFETLRKMKFYGIQIYNHTFYIYSMCMPFSATYYYKLEYKFSCPKAMRTLFRELPRFSYKLFETKELIQSSASEIMAYIDVGNSEASDVSVDSVKVSPRKTRGKK</sequence>
<dbReference type="Proteomes" id="UP000615446">
    <property type="component" value="Unassembled WGS sequence"/>
</dbReference>
<evidence type="ECO:0000313" key="2">
    <source>
        <dbReference type="Proteomes" id="UP000615446"/>
    </source>
</evidence>
<organism evidence="1 2">
    <name type="scientific">Rhizophagus clarus</name>
    <dbReference type="NCBI Taxonomy" id="94130"/>
    <lineage>
        <taxon>Eukaryota</taxon>
        <taxon>Fungi</taxon>
        <taxon>Fungi incertae sedis</taxon>
        <taxon>Mucoromycota</taxon>
        <taxon>Glomeromycotina</taxon>
        <taxon>Glomeromycetes</taxon>
        <taxon>Glomerales</taxon>
        <taxon>Glomeraceae</taxon>
        <taxon>Rhizophagus</taxon>
    </lineage>
</organism>
<gene>
    <name evidence="1" type="ORF">RCL2_001703900</name>
</gene>
<dbReference type="OrthoDB" id="2392741at2759"/>
<evidence type="ECO:0000313" key="1">
    <source>
        <dbReference type="EMBL" id="GES90171.1"/>
    </source>
</evidence>
<dbReference type="AlphaFoldDB" id="A0A8H3QSF4"/>
<protein>
    <submittedName>
        <fullName evidence="1">Uncharacterized protein</fullName>
    </submittedName>
</protein>
<accession>A0A8H3QSF4</accession>
<dbReference type="EMBL" id="BLAL01000194">
    <property type="protein sequence ID" value="GES90171.1"/>
    <property type="molecule type" value="Genomic_DNA"/>
</dbReference>
<proteinExistence type="predicted"/>
<name>A0A8H3QSF4_9GLOM</name>
<comment type="caution">
    <text evidence="1">The sequence shown here is derived from an EMBL/GenBank/DDBJ whole genome shotgun (WGS) entry which is preliminary data.</text>
</comment>
<reference evidence="1" key="1">
    <citation type="submission" date="2019-10" db="EMBL/GenBank/DDBJ databases">
        <title>Conservation and host-specific expression of non-tandemly repeated heterogenous ribosome RNA gene in arbuscular mycorrhizal fungi.</title>
        <authorList>
            <person name="Maeda T."/>
            <person name="Kobayashi Y."/>
            <person name="Nakagawa T."/>
            <person name="Ezawa T."/>
            <person name="Yamaguchi K."/>
            <person name="Bino T."/>
            <person name="Nishimoto Y."/>
            <person name="Shigenobu S."/>
            <person name="Kawaguchi M."/>
        </authorList>
    </citation>
    <scope>NUCLEOTIDE SEQUENCE</scope>
    <source>
        <strain evidence="1">HR1</strain>
    </source>
</reference>